<evidence type="ECO:0000256" key="5">
    <source>
        <dbReference type="ARBA" id="ARBA00022729"/>
    </source>
</evidence>
<evidence type="ECO:0000259" key="12">
    <source>
        <dbReference type="Pfam" id="PF00593"/>
    </source>
</evidence>
<dbReference type="EMBL" id="DLUI01000011">
    <property type="protein sequence ID" value="DAB39453.1"/>
    <property type="molecule type" value="Genomic_DNA"/>
</dbReference>
<dbReference type="InterPro" id="IPR036942">
    <property type="entry name" value="Beta-barrel_TonB_sf"/>
</dbReference>
<dbReference type="InterPro" id="IPR000531">
    <property type="entry name" value="Beta-barrel_TonB"/>
</dbReference>
<dbReference type="PANTHER" id="PTHR30069:SF53">
    <property type="entry name" value="COLICIN I RECEPTOR-RELATED"/>
    <property type="match status" value="1"/>
</dbReference>
<proteinExistence type="inferred from homology"/>
<keyword evidence="9 10" id="KW-0998">Cell outer membrane</keyword>
<keyword evidence="5" id="KW-0732">Signal</keyword>
<evidence type="ECO:0000256" key="9">
    <source>
        <dbReference type="ARBA" id="ARBA00023237"/>
    </source>
</evidence>
<dbReference type="Gene3D" id="2.40.170.20">
    <property type="entry name" value="TonB-dependent receptor, beta-barrel domain"/>
    <property type="match status" value="1"/>
</dbReference>
<evidence type="ECO:0000256" key="2">
    <source>
        <dbReference type="ARBA" id="ARBA00022448"/>
    </source>
</evidence>
<feature type="domain" description="TonB-dependent receptor plug" evidence="13">
    <location>
        <begin position="39"/>
        <end position="146"/>
    </location>
</feature>
<evidence type="ECO:0000256" key="4">
    <source>
        <dbReference type="ARBA" id="ARBA00022692"/>
    </source>
</evidence>
<comment type="caution">
    <text evidence="14">The sequence shown here is derived from an EMBL/GenBank/DDBJ whole genome shotgun (WGS) entry which is preliminary data.</text>
</comment>
<protein>
    <submittedName>
        <fullName evidence="14">TonB-dependent receptor</fullName>
    </submittedName>
</protein>
<organism evidence="14 15">
    <name type="scientific">Sulfuricurvum kujiense</name>
    <dbReference type="NCBI Taxonomy" id="148813"/>
    <lineage>
        <taxon>Bacteria</taxon>
        <taxon>Pseudomonadati</taxon>
        <taxon>Campylobacterota</taxon>
        <taxon>Epsilonproteobacteria</taxon>
        <taxon>Campylobacterales</taxon>
        <taxon>Sulfurimonadaceae</taxon>
        <taxon>Sulfuricurvum</taxon>
    </lineage>
</organism>
<evidence type="ECO:0000313" key="14">
    <source>
        <dbReference type="EMBL" id="DAB39453.1"/>
    </source>
</evidence>
<keyword evidence="3 10" id="KW-1134">Transmembrane beta strand</keyword>
<accession>A0A2D3WRU1</accession>
<dbReference type="Gene3D" id="2.170.130.10">
    <property type="entry name" value="TonB-dependent receptor, plug domain"/>
    <property type="match status" value="1"/>
</dbReference>
<name>A0A2D3WRU1_9BACT</name>
<sequence length="614" mass="68640">MFKPTFSFVACATLVASLEAKDLTFDPILVSASKTEQSLKNITSNVDIITAEEIEEHHYTTLSEALNSLSGISITSNGGVGTTQEVFVRGMDTNKVLVLINGIRYQDPSSTSGANFAHLLISDIEQIELIKGAQSGIWGADASAGVINIITKSAEAGTHTGANVEYGSFATAKWGGFLSHKTDKYDFKISFDRLMSNSFTAQAPKGENIDRYEKDPYANTTLNLNAHYNPTSEDTFGISYTDINALGSYDSYNAPNSVEHSDVRTRLYGATYDKAYHNHTLSTKANLSKFRRDELDTSYGVKVFNGQTQEVELRDHFRYSGNDFIVAGLSKKWDKIDFIQADSTTGAKSVSSKAVFVTNFNTFGDLILTESLRRDDYSSFHAKTTGKIGAKYILSEDMYVGGNYGTSYTAPNLIQIFNPWGASNDTLSPENTKSYDLTLGYKSITLTYFENRVKDLIEWYDPTPLNWFNNDPYYKNLNGISTFKGYEVTFRHTLLDSFVLNADYTHLAHFVDKDGKDLKRRPKREAKVSLNYYGIDDLSMGINAHYVGTRYDQADQQGEQTGRYTLFNFVLNYNLTDSIQLYGKIDNLTDKYYQSVDGYASSPRGYYAGMKVIF</sequence>
<keyword evidence="2 10" id="KW-0813">Transport</keyword>
<dbReference type="InterPro" id="IPR012910">
    <property type="entry name" value="Plug_dom"/>
</dbReference>
<dbReference type="GO" id="GO:0009279">
    <property type="term" value="C:cell outer membrane"/>
    <property type="evidence" value="ECO:0007669"/>
    <property type="project" value="UniProtKB-SubCell"/>
</dbReference>
<evidence type="ECO:0000256" key="1">
    <source>
        <dbReference type="ARBA" id="ARBA00004571"/>
    </source>
</evidence>
<dbReference type="GO" id="GO:0015889">
    <property type="term" value="P:cobalamin transport"/>
    <property type="evidence" value="ECO:0007669"/>
    <property type="project" value="TreeGrafter"/>
</dbReference>
<evidence type="ECO:0000256" key="3">
    <source>
        <dbReference type="ARBA" id="ARBA00022452"/>
    </source>
</evidence>
<keyword evidence="6" id="KW-0406">Ion transport</keyword>
<dbReference type="InterPro" id="IPR037066">
    <property type="entry name" value="Plug_dom_sf"/>
</dbReference>
<keyword evidence="14" id="KW-0675">Receptor</keyword>
<evidence type="ECO:0000256" key="7">
    <source>
        <dbReference type="ARBA" id="ARBA00023077"/>
    </source>
</evidence>
<gene>
    <name evidence="14" type="ORF">CFH83_00655</name>
</gene>
<dbReference type="Proteomes" id="UP000228859">
    <property type="component" value="Unassembled WGS sequence"/>
</dbReference>
<keyword evidence="8 10" id="KW-0472">Membrane</keyword>
<dbReference type="SUPFAM" id="SSF56935">
    <property type="entry name" value="Porins"/>
    <property type="match status" value="1"/>
</dbReference>
<dbReference type="CDD" id="cd01347">
    <property type="entry name" value="ligand_gated_channel"/>
    <property type="match status" value="1"/>
</dbReference>
<dbReference type="PROSITE" id="PS52016">
    <property type="entry name" value="TONB_DEPENDENT_REC_3"/>
    <property type="match status" value="1"/>
</dbReference>
<evidence type="ECO:0000256" key="6">
    <source>
        <dbReference type="ARBA" id="ARBA00023065"/>
    </source>
</evidence>
<dbReference type="InterPro" id="IPR039426">
    <property type="entry name" value="TonB-dep_rcpt-like"/>
</dbReference>
<comment type="subcellular location">
    <subcellularLocation>
        <location evidence="1 10">Cell outer membrane</location>
        <topology evidence="1 10">Multi-pass membrane protein</topology>
    </subcellularLocation>
</comment>
<evidence type="ECO:0000256" key="10">
    <source>
        <dbReference type="PROSITE-ProRule" id="PRU01360"/>
    </source>
</evidence>
<feature type="domain" description="TonB-dependent receptor-like beta-barrel" evidence="12">
    <location>
        <begin position="181"/>
        <end position="588"/>
    </location>
</feature>
<keyword evidence="7 11" id="KW-0798">TonB box</keyword>
<comment type="similarity">
    <text evidence="10 11">Belongs to the TonB-dependent receptor family.</text>
</comment>
<dbReference type="PANTHER" id="PTHR30069">
    <property type="entry name" value="TONB-DEPENDENT OUTER MEMBRANE RECEPTOR"/>
    <property type="match status" value="1"/>
</dbReference>
<reference evidence="14 15" key="1">
    <citation type="journal article" date="2017" name="Front. Microbiol.">
        <title>Comparative Genomic Analysis of the Class Epsilonproteobacteria and Proposed Reclassification to Epsilonbacteraeota (phyl. nov.).</title>
        <authorList>
            <person name="Waite D.W."/>
            <person name="Vanwonterghem I."/>
            <person name="Rinke C."/>
            <person name="Parks D.H."/>
            <person name="Zhang Y."/>
            <person name="Takai K."/>
            <person name="Sievert S.M."/>
            <person name="Simon J."/>
            <person name="Campbell B.J."/>
            <person name="Hanson T.E."/>
            <person name="Woyke T."/>
            <person name="Klotz M.G."/>
            <person name="Hugenholtz P."/>
        </authorList>
    </citation>
    <scope>NUCLEOTIDE SEQUENCE [LARGE SCALE GENOMIC DNA]</scope>
    <source>
        <strain evidence="14">UBA12443</strain>
    </source>
</reference>
<dbReference type="GO" id="GO:0006811">
    <property type="term" value="P:monoatomic ion transport"/>
    <property type="evidence" value="ECO:0007669"/>
    <property type="project" value="UniProtKB-KW"/>
</dbReference>
<evidence type="ECO:0000256" key="8">
    <source>
        <dbReference type="ARBA" id="ARBA00023136"/>
    </source>
</evidence>
<keyword evidence="4 10" id="KW-0812">Transmembrane</keyword>
<dbReference type="AlphaFoldDB" id="A0A2D3WRU1"/>
<evidence type="ECO:0000259" key="13">
    <source>
        <dbReference type="Pfam" id="PF07715"/>
    </source>
</evidence>
<evidence type="ECO:0000313" key="15">
    <source>
        <dbReference type="Proteomes" id="UP000228859"/>
    </source>
</evidence>
<evidence type="ECO:0000256" key="11">
    <source>
        <dbReference type="RuleBase" id="RU003357"/>
    </source>
</evidence>
<dbReference type="RefSeq" id="WP_303662742.1">
    <property type="nucleotide sequence ID" value="NZ_DLUI01000011.1"/>
</dbReference>
<dbReference type="Pfam" id="PF00593">
    <property type="entry name" value="TonB_dep_Rec_b-barrel"/>
    <property type="match status" value="1"/>
</dbReference>
<dbReference type="Pfam" id="PF07715">
    <property type="entry name" value="Plug"/>
    <property type="match status" value="1"/>
</dbReference>